<keyword evidence="4" id="KW-0716">Sensory transduction</keyword>
<dbReference type="PANTHER" id="PTHR28286">
    <property type="match status" value="1"/>
</dbReference>
<dbReference type="SUPFAM" id="SSF81321">
    <property type="entry name" value="Family A G protein-coupled receptor-like"/>
    <property type="match status" value="1"/>
</dbReference>
<dbReference type="PANTHER" id="PTHR28286:SF2">
    <property type="entry name" value="BACTERIORHODOPSIN _OPSIN, NOPA (EUROFUNG)"/>
    <property type="match status" value="1"/>
</dbReference>
<evidence type="ECO:0000256" key="11">
    <source>
        <dbReference type="SAM" id="Phobius"/>
    </source>
</evidence>
<comment type="subcellular location">
    <subcellularLocation>
        <location evidence="1">Membrane</location>
        <topology evidence="1">Multi-pass membrane protein</topology>
    </subcellularLocation>
</comment>
<dbReference type="Proteomes" id="UP000011087">
    <property type="component" value="Unassembled WGS sequence"/>
</dbReference>
<evidence type="ECO:0000256" key="7">
    <source>
        <dbReference type="ARBA" id="ARBA00022989"/>
    </source>
</evidence>
<organism evidence="12">
    <name type="scientific">Guillardia theta (strain CCMP2712)</name>
    <name type="common">Cryptophyte</name>
    <dbReference type="NCBI Taxonomy" id="905079"/>
    <lineage>
        <taxon>Eukaryota</taxon>
        <taxon>Cryptophyceae</taxon>
        <taxon>Pyrenomonadales</taxon>
        <taxon>Geminigeraceae</taxon>
        <taxon>Guillardia</taxon>
    </lineage>
</organism>
<evidence type="ECO:0000256" key="9">
    <source>
        <dbReference type="ARBA" id="ARBA00023136"/>
    </source>
</evidence>
<keyword evidence="8" id="KW-0157">Chromophore</keyword>
<dbReference type="KEGG" id="gtt:GUITHDRAFT_152706"/>
<keyword evidence="9 11" id="KW-0472">Membrane</keyword>
<dbReference type="PaxDb" id="55529-EKX45388"/>
<feature type="transmembrane region" description="Helical" evidence="11">
    <location>
        <begin position="173"/>
        <end position="193"/>
    </location>
</feature>
<proteinExistence type="inferred from homology"/>
<dbReference type="GeneID" id="17302012"/>
<evidence type="ECO:0000256" key="10">
    <source>
        <dbReference type="ARBA" id="ARBA00023170"/>
    </source>
</evidence>
<dbReference type="Gene3D" id="1.20.1070.10">
    <property type="entry name" value="Rhodopsin 7-helix transmembrane proteins"/>
    <property type="match status" value="1"/>
</dbReference>
<keyword evidence="10" id="KW-0675">Receptor</keyword>
<evidence type="ECO:0000256" key="8">
    <source>
        <dbReference type="ARBA" id="ARBA00022991"/>
    </source>
</evidence>
<evidence type="ECO:0000313" key="12">
    <source>
        <dbReference type="EMBL" id="EKX45388.1"/>
    </source>
</evidence>
<evidence type="ECO:0000313" key="14">
    <source>
        <dbReference type="Proteomes" id="UP000011087"/>
    </source>
</evidence>
<evidence type="ECO:0000256" key="2">
    <source>
        <dbReference type="ARBA" id="ARBA00008130"/>
    </source>
</evidence>
<accession>L1JA23</accession>
<keyword evidence="7 11" id="KW-1133">Transmembrane helix</keyword>
<feature type="transmembrane region" description="Helical" evidence="11">
    <location>
        <begin position="135"/>
        <end position="153"/>
    </location>
</feature>
<reference evidence="14" key="2">
    <citation type="submission" date="2012-11" db="EMBL/GenBank/DDBJ databases">
        <authorList>
            <person name="Kuo A."/>
            <person name="Curtis B.A."/>
            <person name="Tanifuji G."/>
            <person name="Burki F."/>
            <person name="Gruber A."/>
            <person name="Irimia M."/>
            <person name="Maruyama S."/>
            <person name="Arias M.C."/>
            <person name="Ball S.G."/>
            <person name="Gile G.H."/>
            <person name="Hirakawa Y."/>
            <person name="Hopkins J.F."/>
            <person name="Rensing S.A."/>
            <person name="Schmutz J."/>
            <person name="Symeonidi A."/>
            <person name="Elias M."/>
            <person name="Eveleigh R.J."/>
            <person name="Herman E.K."/>
            <person name="Klute M.J."/>
            <person name="Nakayama T."/>
            <person name="Obornik M."/>
            <person name="Reyes-Prieto A."/>
            <person name="Armbrust E.V."/>
            <person name="Aves S.J."/>
            <person name="Beiko R.G."/>
            <person name="Coutinho P."/>
            <person name="Dacks J.B."/>
            <person name="Durnford D.G."/>
            <person name="Fast N.M."/>
            <person name="Green B.R."/>
            <person name="Grisdale C."/>
            <person name="Hempe F."/>
            <person name="Henrissat B."/>
            <person name="Hoppner M.P."/>
            <person name="Ishida K.-I."/>
            <person name="Kim E."/>
            <person name="Koreny L."/>
            <person name="Kroth P.G."/>
            <person name="Liu Y."/>
            <person name="Malik S.-B."/>
            <person name="Maier U.G."/>
            <person name="McRose D."/>
            <person name="Mock T."/>
            <person name="Neilson J.A."/>
            <person name="Onodera N.T."/>
            <person name="Poole A.M."/>
            <person name="Pritham E.J."/>
            <person name="Richards T.A."/>
            <person name="Rocap G."/>
            <person name="Roy S.W."/>
            <person name="Sarai C."/>
            <person name="Schaack S."/>
            <person name="Shirato S."/>
            <person name="Slamovits C.H."/>
            <person name="Spencer D.F."/>
            <person name="Suzuki S."/>
            <person name="Worden A.Z."/>
            <person name="Zauner S."/>
            <person name="Barry K."/>
            <person name="Bell C."/>
            <person name="Bharti A.K."/>
            <person name="Crow J.A."/>
            <person name="Grimwood J."/>
            <person name="Kramer R."/>
            <person name="Lindquist E."/>
            <person name="Lucas S."/>
            <person name="Salamov A."/>
            <person name="McFadden G.I."/>
            <person name="Lane C.E."/>
            <person name="Keeling P.J."/>
            <person name="Gray M.W."/>
            <person name="Grigoriev I.V."/>
            <person name="Archibald J.M."/>
        </authorList>
    </citation>
    <scope>NUCLEOTIDE SEQUENCE</scope>
    <source>
        <strain evidence="14">CCMP2712</strain>
    </source>
</reference>
<keyword evidence="5 11" id="KW-0812">Transmembrane</keyword>
<dbReference type="AlphaFoldDB" id="L1JA23"/>
<dbReference type="GO" id="GO:0009881">
    <property type="term" value="F:photoreceptor activity"/>
    <property type="evidence" value="ECO:0007669"/>
    <property type="project" value="UniProtKB-KW"/>
</dbReference>
<dbReference type="PRINTS" id="PR00251">
    <property type="entry name" value="BACTRLOPSIN"/>
</dbReference>
<dbReference type="HOGENOM" id="CLU_1206762_0_0_1"/>
<dbReference type="EnsemblProtists" id="EKX45388">
    <property type="protein sequence ID" value="EKX45388"/>
    <property type="gene ID" value="GUITHDRAFT_152706"/>
</dbReference>
<dbReference type="GO" id="GO:0016020">
    <property type="term" value="C:membrane"/>
    <property type="evidence" value="ECO:0007669"/>
    <property type="project" value="UniProtKB-SubCell"/>
</dbReference>
<feature type="transmembrane region" description="Helical" evidence="11">
    <location>
        <begin position="70"/>
        <end position="91"/>
    </location>
</feature>
<keyword evidence="14" id="KW-1185">Reference proteome</keyword>
<comment type="similarity">
    <text evidence="2">Belongs to the archaeal/bacterial/fungal opsin family.</text>
</comment>
<dbReference type="EMBL" id="JH992999">
    <property type="protein sequence ID" value="EKX45388.1"/>
    <property type="molecule type" value="Genomic_DNA"/>
</dbReference>
<evidence type="ECO:0000256" key="1">
    <source>
        <dbReference type="ARBA" id="ARBA00004141"/>
    </source>
</evidence>
<feature type="transmembrane region" description="Helical" evidence="11">
    <location>
        <begin position="44"/>
        <end position="63"/>
    </location>
</feature>
<keyword evidence="6" id="KW-0681">Retinal protein</keyword>
<sequence>MGPIYYYIMFFVASISALVYYSMWSETSVVHIKEDGQNHILFPARYFDWAVTSPLMLIALSLLGDAPLPAIVGIVGCDILNVSCLFFGAFYGYEHKFFWWATGLIFFAVLLFMLFQELSKASELGRVSQYDADTLRWLTYIFAACWAVFPVVWLVGQTGTSTTSFNVEIAFEVLADVVVKLSFILILIVRLPADGASQYSIKRDMNDIPDYGSAMKSGGWRGNLTSSTFV</sequence>
<evidence type="ECO:0000313" key="13">
    <source>
        <dbReference type="EnsemblProtists" id="EKX45388"/>
    </source>
</evidence>
<reference evidence="12 14" key="1">
    <citation type="journal article" date="2012" name="Nature">
        <title>Algal genomes reveal evolutionary mosaicism and the fate of nucleomorphs.</title>
        <authorList>
            <consortium name="DOE Joint Genome Institute"/>
            <person name="Curtis B.A."/>
            <person name="Tanifuji G."/>
            <person name="Burki F."/>
            <person name="Gruber A."/>
            <person name="Irimia M."/>
            <person name="Maruyama S."/>
            <person name="Arias M.C."/>
            <person name="Ball S.G."/>
            <person name="Gile G.H."/>
            <person name="Hirakawa Y."/>
            <person name="Hopkins J.F."/>
            <person name="Kuo A."/>
            <person name="Rensing S.A."/>
            <person name="Schmutz J."/>
            <person name="Symeonidi A."/>
            <person name="Elias M."/>
            <person name="Eveleigh R.J."/>
            <person name="Herman E.K."/>
            <person name="Klute M.J."/>
            <person name="Nakayama T."/>
            <person name="Obornik M."/>
            <person name="Reyes-Prieto A."/>
            <person name="Armbrust E.V."/>
            <person name="Aves S.J."/>
            <person name="Beiko R.G."/>
            <person name="Coutinho P."/>
            <person name="Dacks J.B."/>
            <person name="Durnford D.G."/>
            <person name="Fast N.M."/>
            <person name="Green B.R."/>
            <person name="Grisdale C.J."/>
            <person name="Hempel F."/>
            <person name="Henrissat B."/>
            <person name="Hoppner M.P."/>
            <person name="Ishida K."/>
            <person name="Kim E."/>
            <person name="Koreny L."/>
            <person name="Kroth P.G."/>
            <person name="Liu Y."/>
            <person name="Malik S.B."/>
            <person name="Maier U.G."/>
            <person name="McRose D."/>
            <person name="Mock T."/>
            <person name="Neilson J.A."/>
            <person name="Onodera N.T."/>
            <person name="Poole A.M."/>
            <person name="Pritham E.J."/>
            <person name="Richards T.A."/>
            <person name="Rocap G."/>
            <person name="Roy S.W."/>
            <person name="Sarai C."/>
            <person name="Schaack S."/>
            <person name="Shirato S."/>
            <person name="Slamovits C.H."/>
            <person name="Spencer D.F."/>
            <person name="Suzuki S."/>
            <person name="Worden A.Z."/>
            <person name="Zauner S."/>
            <person name="Barry K."/>
            <person name="Bell C."/>
            <person name="Bharti A.K."/>
            <person name="Crow J.A."/>
            <person name="Grimwood J."/>
            <person name="Kramer R."/>
            <person name="Lindquist E."/>
            <person name="Lucas S."/>
            <person name="Salamov A."/>
            <person name="McFadden G.I."/>
            <person name="Lane C.E."/>
            <person name="Keeling P.J."/>
            <person name="Gray M.W."/>
            <person name="Grigoriev I.V."/>
            <person name="Archibald J.M."/>
        </authorList>
    </citation>
    <scope>NUCLEOTIDE SEQUENCE</scope>
    <source>
        <strain evidence="12 14">CCMP2712</strain>
    </source>
</reference>
<keyword evidence="3" id="KW-0600">Photoreceptor protein</keyword>
<feature type="transmembrane region" description="Helical" evidence="11">
    <location>
        <begin position="97"/>
        <end position="115"/>
    </location>
</feature>
<reference evidence="13" key="3">
    <citation type="submission" date="2015-06" db="UniProtKB">
        <authorList>
            <consortium name="EnsemblProtists"/>
        </authorList>
    </citation>
    <scope>IDENTIFICATION</scope>
</reference>
<dbReference type="Pfam" id="PF01036">
    <property type="entry name" value="Bac_rhodopsin"/>
    <property type="match status" value="1"/>
</dbReference>
<dbReference type="GO" id="GO:0007602">
    <property type="term" value="P:phototransduction"/>
    <property type="evidence" value="ECO:0007669"/>
    <property type="project" value="UniProtKB-KW"/>
</dbReference>
<dbReference type="InterPro" id="IPR001425">
    <property type="entry name" value="Arc/bac/fun_rhodopsins"/>
</dbReference>
<dbReference type="STRING" id="905079.L1JA23"/>
<name>L1JA23_GUITC</name>
<evidence type="ECO:0000256" key="3">
    <source>
        <dbReference type="ARBA" id="ARBA00022543"/>
    </source>
</evidence>
<dbReference type="RefSeq" id="XP_005832368.1">
    <property type="nucleotide sequence ID" value="XM_005832311.1"/>
</dbReference>
<gene>
    <name evidence="12" type="ORF">GUITHDRAFT_152706</name>
</gene>
<evidence type="ECO:0000256" key="5">
    <source>
        <dbReference type="ARBA" id="ARBA00022692"/>
    </source>
</evidence>
<feature type="transmembrane region" description="Helical" evidence="11">
    <location>
        <begin position="5"/>
        <end position="24"/>
    </location>
</feature>
<dbReference type="OrthoDB" id="10584830at2759"/>
<evidence type="ECO:0000256" key="6">
    <source>
        <dbReference type="ARBA" id="ARBA00022925"/>
    </source>
</evidence>
<dbReference type="SMART" id="SM01021">
    <property type="entry name" value="Bac_rhodopsin"/>
    <property type="match status" value="1"/>
</dbReference>
<evidence type="ECO:0000256" key="4">
    <source>
        <dbReference type="ARBA" id="ARBA00022606"/>
    </source>
</evidence>
<protein>
    <submittedName>
        <fullName evidence="12 13">Uncharacterized protein</fullName>
    </submittedName>
</protein>